<dbReference type="AlphaFoldDB" id="W9NVR6"/>
<evidence type="ECO:0000313" key="2">
    <source>
        <dbReference type="EMBL" id="EXA31830.1"/>
    </source>
</evidence>
<evidence type="ECO:0000259" key="1">
    <source>
        <dbReference type="Pfam" id="PF06985"/>
    </source>
</evidence>
<protein>
    <recommendedName>
        <fullName evidence="1">Heterokaryon incompatibility domain-containing protein</fullName>
    </recommendedName>
</protein>
<accession>W9NVR6</accession>
<dbReference type="InterPro" id="IPR010730">
    <property type="entry name" value="HET"/>
</dbReference>
<reference evidence="2" key="2">
    <citation type="submission" date="2012-05" db="EMBL/GenBank/DDBJ databases">
        <title>Annotation of the Genome Sequence of Fusarium oxysporum HDV247.</title>
        <authorList>
            <consortium name="The Broad Institute Genomics Platform"/>
            <person name="Ma L.-J."/>
            <person name="Corby-Kistler H."/>
            <person name="Broz K."/>
            <person name="Gale L.R."/>
            <person name="Jonkers W."/>
            <person name="O'Donnell K."/>
            <person name="Ploetz R."/>
            <person name="Steinberg C."/>
            <person name="Schwartz D.C."/>
            <person name="VanEtten H."/>
            <person name="Zhou S."/>
            <person name="Young S.K."/>
            <person name="Zeng Q."/>
            <person name="Gargeya S."/>
            <person name="Fitzgerald M."/>
            <person name="Abouelleil A."/>
            <person name="Alvarado L."/>
            <person name="Chapman S.B."/>
            <person name="Gainer-Dewar J."/>
            <person name="Goldberg J."/>
            <person name="Griggs A."/>
            <person name="Gujja S."/>
            <person name="Hansen M."/>
            <person name="Howarth C."/>
            <person name="Imamovic A."/>
            <person name="Ireland A."/>
            <person name="Larimer J."/>
            <person name="McCowan C."/>
            <person name="Murphy C."/>
            <person name="Pearson M."/>
            <person name="Poon T.W."/>
            <person name="Priest M."/>
            <person name="Roberts A."/>
            <person name="Saif S."/>
            <person name="Shea T."/>
            <person name="Sykes S."/>
            <person name="Wortman J."/>
            <person name="Nusbaum C."/>
            <person name="Birren B."/>
        </authorList>
    </citation>
    <scope>NUCLEOTIDE SEQUENCE</scope>
    <source>
        <strain evidence="2">HDV247</strain>
    </source>
</reference>
<dbReference type="Pfam" id="PF06985">
    <property type="entry name" value="HET"/>
    <property type="match status" value="1"/>
</dbReference>
<dbReference type="HOGENOM" id="CLU_002639_7_2_1"/>
<sequence>MTRLLGKQYLWIDALCIIQGPDGDWNSEARSMEDVFACAYCTIAASSAHGWQDGFLKQHLDSSGIGMQGAPNTPTCACDFDKDVDEGPLMKRAWVLQERVLSRRIMHFTALHTYWECGDGVRCEQFTKLEPPFGKQHFIFDPNFPDRLRQAGYRRTVDFVQFLFEKYSISGLTFESDRDVAIYSLVERMGHALHTEVRYGIVRCFLGPLLLWKRTNKDEAALITYRDRTVPSWSWMAYAGGIEFISDATQRLMVPRSADLDFANDGDTLAVKVRQFKDCWIGQDRKKFVIFAPTPSALTRKVGSLWFDVADKIEFRYCVVVGMGEEGQEEESCKTYYILVVREKQGGEGYERLGVGKVEARYVSKDRDTGKLW</sequence>
<name>W9NVR6_FUSOX</name>
<dbReference type="EMBL" id="JH651006">
    <property type="protein sequence ID" value="EXA31830.1"/>
    <property type="molecule type" value="Genomic_DNA"/>
</dbReference>
<organism evidence="2">
    <name type="scientific">Fusarium oxysporum f. sp. pisi HDV247</name>
    <dbReference type="NCBI Taxonomy" id="1080344"/>
    <lineage>
        <taxon>Eukaryota</taxon>
        <taxon>Fungi</taxon>
        <taxon>Dikarya</taxon>
        <taxon>Ascomycota</taxon>
        <taxon>Pezizomycotina</taxon>
        <taxon>Sordariomycetes</taxon>
        <taxon>Hypocreomycetidae</taxon>
        <taxon>Hypocreales</taxon>
        <taxon>Nectriaceae</taxon>
        <taxon>Fusarium</taxon>
        <taxon>Fusarium oxysporum species complex</taxon>
    </lineage>
</organism>
<reference evidence="2" key="1">
    <citation type="submission" date="2011-10" db="EMBL/GenBank/DDBJ databases">
        <title>The Genome Sequence of Fusarium oxysporum HDV247.</title>
        <authorList>
            <consortium name="The Broad Institute Genome Sequencing Platform"/>
            <person name="Ma L.-J."/>
            <person name="Gale L.R."/>
            <person name="Schwartz D.C."/>
            <person name="Zhou S."/>
            <person name="Corby-Kistler H."/>
            <person name="Young S.K."/>
            <person name="Zeng Q."/>
            <person name="Gargeya S."/>
            <person name="Fitzgerald M."/>
            <person name="Haas B."/>
            <person name="Abouelleil A."/>
            <person name="Alvarado L."/>
            <person name="Arachchi H.M."/>
            <person name="Berlin A."/>
            <person name="Brown A."/>
            <person name="Chapman S.B."/>
            <person name="Chen Z."/>
            <person name="Dunbar C."/>
            <person name="Freedman E."/>
            <person name="Gearin G."/>
            <person name="Goldberg J."/>
            <person name="Griggs A."/>
            <person name="Gujja S."/>
            <person name="Heiman D."/>
            <person name="Howarth C."/>
            <person name="Larson L."/>
            <person name="Lui A."/>
            <person name="MacDonald P.J.P."/>
            <person name="Montmayeur A."/>
            <person name="Murphy C."/>
            <person name="Neiman D."/>
            <person name="Pearson M."/>
            <person name="Priest M."/>
            <person name="Roberts A."/>
            <person name="Saif S."/>
            <person name="Shea T."/>
            <person name="Shenoy N."/>
            <person name="Sisk P."/>
            <person name="Stolte C."/>
            <person name="Sykes S."/>
            <person name="Wortman J."/>
            <person name="Nusbaum C."/>
            <person name="Birren B."/>
        </authorList>
    </citation>
    <scope>NUCLEOTIDE SEQUENCE [LARGE SCALE GENOMIC DNA]</scope>
    <source>
        <strain evidence="2">HDV247</strain>
    </source>
</reference>
<proteinExistence type="predicted"/>
<gene>
    <name evidence="2" type="ORF">FOVG_16888</name>
</gene>
<dbReference type="PANTHER" id="PTHR33112:SF10">
    <property type="entry name" value="TOL"/>
    <property type="match status" value="1"/>
</dbReference>
<dbReference type="Proteomes" id="UP000030751">
    <property type="component" value="Unassembled WGS sequence"/>
</dbReference>
<feature type="domain" description="Heterokaryon incompatibility" evidence="1">
    <location>
        <begin position="2"/>
        <end position="98"/>
    </location>
</feature>
<dbReference type="OrthoDB" id="4161196at2759"/>
<dbReference type="PANTHER" id="PTHR33112">
    <property type="entry name" value="DOMAIN PROTEIN, PUTATIVE-RELATED"/>
    <property type="match status" value="1"/>
</dbReference>